<dbReference type="PANTHER" id="PTHR33375">
    <property type="entry name" value="CHROMOSOME-PARTITIONING PROTEIN PARB-RELATED"/>
    <property type="match status" value="1"/>
</dbReference>
<dbReference type="NCBIfam" id="TIGR00180">
    <property type="entry name" value="parB_part"/>
    <property type="match status" value="1"/>
</dbReference>
<dbReference type="EMBL" id="NPDY01000002">
    <property type="protein sequence ID" value="PJZ70757.1"/>
    <property type="molecule type" value="Genomic_DNA"/>
</dbReference>
<dbReference type="InterPro" id="IPR041468">
    <property type="entry name" value="HTH_ParB/Spo0J"/>
</dbReference>
<evidence type="ECO:0000313" key="5">
    <source>
        <dbReference type="EMBL" id="PJZ70757.1"/>
    </source>
</evidence>
<accession>A0A2M9ZPM0</accession>
<dbReference type="SMART" id="SM00470">
    <property type="entry name" value="ParB"/>
    <property type="match status" value="1"/>
</dbReference>
<evidence type="ECO:0000256" key="2">
    <source>
        <dbReference type="ARBA" id="ARBA00022829"/>
    </source>
</evidence>
<comment type="similarity">
    <text evidence="1">Belongs to the ParB family.</text>
</comment>
<dbReference type="Gene3D" id="3.90.1530.30">
    <property type="match status" value="1"/>
</dbReference>
<dbReference type="FunFam" id="3.90.1530.30:FF:000001">
    <property type="entry name" value="Chromosome partitioning protein ParB"/>
    <property type="match status" value="1"/>
</dbReference>
<keyword evidence="7" id="KW-1185">Reference proteome</keyword>
<dbReference type="InterPro" id="IPR036086">
    <property type="entry name" value="ParB/Sulfiredoxin_sf"/>
</dbReference>
<dbReference type="InterPro" id="IPR050336">
    <property type="entry name" value="Chromosome_partition/occlusion"/>
</dbReference>
<dbReference type="RefSeq" id="WP_100712762.1">
    <property type="nucleotide sequence ID" value="NZ_NPDY01000002.1"/>
</dbReference>
<dbReference type="PANTHER" id="PTHR33375:SF1">
    <property type="entry name" value="CHROMOSOME-PARTITIONING PROTEIN PARB-RELATED"/>
    <property type="match status" value="1"/>
</dbReference>
<dbReference type="GO" id="GO:0045881">
    <property type="term" value="P:positive regulation of sporulation resulting in formation of a cellular spore"/>
    <property type="evidence" value="ECO:0007669"/>
    <property type="project" value="TreeGrafter"/>
</dbReference>
<evidence type="ECO:0000313" key="7">
    <source>
        <dbReference type="Proteomes" id="UP000231962"/>
    </source>
</evidence>
<dbReference type="GO" id="GO:0005694">
    <property type="term" value="C:chromosome"/>
    <property type="evidence" value="ECO:0007669"/>
    <property type="project" value="TreeGrafter"/>
</dbReference>
<name>A0A2M9ZPM0_9LEPT</name>
<evidence type="ECO:0000313" key="6">
    <source>
        <dbReference type="EMBL" id="PJZ73965.1"/>
    </source>
</evidence>
<dbReference type="InterPro" id="IPR004437">
    <property type="entry name" value="ParB/RepB/Spo0J"/>
</dbReference>
<evidence type="ECO:0000259" key="4">
    <source>
        <dbReference type="SMART" id="SM00470"/>
    </source>
</evidence>
<sequence length="282" mass="32072">MSSKSKRLGTLADVFQAERLEGTVRKIRMEKIRPSENQPRQERKKGIEELAQSLEKDGLLQPILVTKQTEDEHYTIIAGERRFHAATSLKWQEIECKILDKDEKETFRLAIIENLQRENLSPYEEVEAMSHLKTTFSYTDQELGNLFGKSRSYMTEILGIAAMPKDEIRSCRDAGMDSKNLLVQAASASKKGTFKEFLDRFLSGELKTVKDAKSFNKTEELPFVNPGLPLKSNPKSANATSPNLGYKISKKGSIIQIHSDNEDLLQEIYKLVRKEIGKKFGK</sequence>
<gene>
    <name evidence="5" type="ORF">CH360_04370</name>
    <name evidence="6" type="ORF">CH373_07510</name>
</gene>
<evidence type="ECO:0000256" key="3">
    <source>
        <dbReference type="ARBA" id="ARBA00023125"/>
    </source>
</evidence>
<dbReference type="AlphaFoldDB" id="A0A2M9ZPM0"/>
<protein>
    <submittedName>
        <fullName evidence="6">Chromosome partitioning protein ParB</fullName>
    </submittedName>
</protein>
<dbReference type="GO" id="GO:0003677">
    <property type="term" value="F:DNA binding"/>
    <property type="evidence" value="ECO:0007669"/>
    <property type="project" value="UniProtKB-KW"/>
</dbReference>
<dbReference type="EMBL" id="NPDZ01000003">
    <property type="protein sequence ID" value="PJZ73965.1"/>
    <property type="molecule type" value="Genomic_DNA"/>
</dbReference>
<dbReference type="Pfam" id="PF02195">
    <property type="entry name" value="ParB_N"/>
    <property type="match status" value="1"/>
</dbReference>
<dbReference type="Pfam" id="PF17762">
    <property type="entry name" value="HTH_ParB"/>
    <property type="match status" value="1"/>
</dbReference>
<keyword evidence="3" id="KW-0238">DNA-binding</keyword>
<dbReference type="Gene3D" id="1.10.10.2830">
    <property type="match status" value="1"/>
</dbReference>
<evidence type="ECO:0000256" key="1">
    <source>
        <dbReference type="ARBA" id="ARBA00006295"/>
    </source>
</evidence>
<dbReference type="GO" id="GO:0007059">
    <property type="term" value="P:chromosome segregation"/>
    <property type="evidence" value="ECO:0007669"/>
    <property type="project" value="UniProtKB-KW"/>
</dbReference>
<organism evidence="6 8">
    <name type="scientific">Leptospira perolatii</name>
    <dbReference type="NCBI Taxonomy" id="2023191"/>
    <lineage>
        <taxon>Bacteria</taxon>
        <taxon>Pseudomonadati</taxon>
        <taxon>Spirochaetota</taxon>
        <taxon>Spirochaetia</taxon>
        <taxon>Leptospirales</taxon>
        <taxon>Leptospiraceae</taxon>
        <taxon>Leptospira</taxon>
    </lineage>
</organism>
<dbReference type="SUPFAM" id="SSF110849">
    <property type="entry name" value="ParB/Sulfiredoxin"/>
    <property type="match status" value="1"/>
</dbReference>
<dbReference type="Proteomes" id="UP000231962">
    <property type="component" value="Unassembled WGS sequence"/>
</dbReference>
<evidence type="ECO:0000313" key="8">
    <source>
        <dbReference type="Proteomes" id="UP000231990"/>
    </source>
</evidence>
<dbReference type="OrthoDB" id="324471at2"/>
<feature type="domain" description="ParB-like N-terminal" evidence="4">
    <location>
        <begin position="25"/>
        <end position="115"/>
    </location>
</feature>
<dbReference type="Proteomes" id="UP000231990">
    <property type="component" value="Unassembled WGS sequence"/>
</dbReference>
<reference evidence="7 8" key="1">
    <citation type="submission" date="2017-07" db="EMBL/GenBank/DDBJ databases">
        <title>Leptospira spp. isolated from tropical soils.</title>
        <authorList>
            <person name="Thibeaux R."/>
            <person name="Iraola G."/>
            <person name="Ferres I."/>
            <person name="Bierque E."/>
            <person name="Girault D."/>
            <person name="Soupe-Gilbert M.-E."/>
            <person name="Picardeau M."/>
            <person name="Goarant C."/>
        </authorList>
    </citation>
    <scope>NUCLEOTIDE SEQUENCE [LARGE SCALE GENOMIC DNA]</scope>
    <source>
        <strain evidence="6 8">FH1-B-B1</strain>
        <strain evidence="5 7">FH1-B-C1</strain>
    </source>
</reference>
<dbReference type="InterPro" id="IPR003115">
    <property type="entry name" value="ParB_N"/>
</dbReference>
<keyword evidence="2" id="KW-0159">Chromosome partition</keyword>
<proteinExistence type="inferred from homology"/>
<comment type="caution">
    <text evidence="6">The sequence shown here is derived from an EMBL/GenBank/DDBJ whole genome shotgun (WGS) entry which is preliminary data.</text>
</comment>